<evidence type="ECO:0000313" key="2">
    <source>
        <dbReference type="Proteomes" id="UP001140096"/>
    </source>
</evidence>
<protein>
    <submittedName>
        <fullName evidence="1">Uncharacterized protein</fullName>
    </submittedName>
</protein>
<proteinExistence type="predicted"/>
<comment type="caution">
    <text evidence="1">The sequence shown here is derived from an EMBL/GenBank/DDBJ whole genome shotgun (WGS) entry which is preliminary data.</text>
</comment>
<gene>
    <name evidence="1" type="ORF">H4S07_006913</name>
</gene>
<organism evidence="1 2">
    <name type="scientific">Coemansia furcata</name>
    <dbReference type="NCBI Taxonomy" id="417177"/>
    <lineage>
        <taxon>Eukaryota</taxon>
        <taxon>Fungi</taxon>
        <taxon>Fungi incertae sedis</taxon>
        <taxon>Zoopagomycota</taxon>
        <taxon>Kickxellomycotina</taxon>
        <taxon>Kickxellomycetes</taxon>
        <taxon>Kickxellales</taxon>
        <taxon>Kickxellaceae</taxon>
        <taxon>Coemansia</taxon>
    </lineage>
</organism>
<sequence>MLVTVTDTDHNAIFREALPEFHEPQFEDALIDRCYDAFDDTKKLQIGSSNVVTLFYGAMRVVQFRVGMYYGTIVSDDICNMGMIHNLVNRIRELLKVLSGMSMEVSSHKSQHH</sequence>
<name>A0ACC1KRS4_9FUNG</name>
<dbReference type="Proteomes" id="UP001140096">
    <property type="component" value="Unassembled WGS sequence"/>
</dbReference>
<accession>A0ACC1KRS4</accession>
<evidence type="ECO:0000313" key="1">
    <source>
        <dbReference type="EMBL" id="KAJ2793895.1"/>
    </source>
</evidence>
<reference evidence="1" key="1">
    <citation type="submission" date="2022-07" db="EMBL/GenBank/DDBJ databases">
        <title>Phylogenomic reconstructions and comparative analyses of Kickxellomycotina fungi.</title>
        <authorList>
            <person name="Reynolds N.K."/>
            <person name="Stajich J.E."/>
            <person name="Barry K."/>
            <person name="Grigoriev I.V."/>
            <person name="Crous P."/>
            <person name="Smith M.E."/>
        </authorList>
    </citation>
    <scope>NUCLEOTIDE SEQUENCE</scope>
    <source>
        <strain evidence="1">CBS 102833</strain>
    </source>
</reference>
<dbReference type="EMBL" id="JANBUP010004500">
    <property type="protein sequence ID" value="KAJ2793895.1"/>
    <property type="molecule type" value="Genomic_DNA"/>
</dbReference>
<keyword evidence="2" id="KW-1185">Reference proteome</keyword>